<dbReference type="AlphaFoldDB" id="A0A7J6H1B4"/>
<comment type="subcellular location">
    <subcellularLocation>
        <location evidence="1">Nucleus</location>
    </subcellularLocation>
</comment>
<accession>A0A7J6H1B4</accession>
<evidence type="ECO:0000256" key="2">
    <source>
        <dbReference type="ARBA" id="ARBA00023242"/>
    </source>
</evidence>
<evidence type="ECO:0000313" key="5">
    <source>
        <dbReference type="EMBL" id="KAF4388977.1"/>
    </source>
</evidence>
<organism evidence="5 6">
    <name type="scientific">Cannabis sativa</name>
    <name type="common">Hemp</name>
    <name type="synonym">Marijuana</name>
    <dbReference type="NCBI Taxonomy" id="3483"/>
    <lineage>
        <taxon>Eukaryota</taxon>
        <taxon>Viridiplantae</taxon>
        <taxon>Streptophyta</taxon>
        <taxon>Embryophyta</taxon>
        <taxon>Tracheophyta</taxon>
        <taxon>Spermatophyta</taxon>
        <taxon>Magnoliopsida</taxon>
        <taxon>eudicotyledons</taxon>
        <taxon>Gunneridae</taxon>
        <taxon>Pentapetalae</taxon>
        <taxon>rosids</taxon>
        <taxon>fabids</taxon>
        <taxon>Rosales</taxon>
        <taxon>Cannabaceae</taxon>
        <taxon>Cannabis</taxon>
    </lineage>
</organism>
<comment type="caution">
    <text evidence="5">The sequence shown here is derived from an EMBL/GenBank/DDBJ whole genome shotgun (WGS) entry which is preliminary data.</text>
</comment>
<dbReference type="EMBL" id="JAATIP010000032">
    <property type="protein sequence ID" value="KAF4388977.1"/>
    <property type="molecule type" value="Genomic_DNA"/>
</dbReference>
<reference evidence="5 6" key="1">
    <citation type="journal article" date="2020" name="bioRxiv">
        <title>Sequence and annotation of 42 cannabis genomes reveals extensive copy number variation in cannabinoid synthesis and pathogen resistance genes.</title>
        <authorList>
            <person name="Mckernan K.J."/>
            <person name="Helbert Y."/>
            <person name="Kane L.T."/>
            <person name="Ebling H."/>
            <person name="Zhang L."/>
            <person name="Liu B."/>
            <person name="Eaton Z."/>
            <person name="Mclaughlin S."/>
            <person name="Kingan S."/>
            <person name="Baybayan P."/>
            <person name="Concepcion G."/>
            <person name="Jordan M."/>
            <person name="Riva A."/>
            <person name="Barbazuk W."/>
            <person name="Harkins T."/>
        </authorList>
    </citation>
    <scope>NUCLEOTIDE SEQUENCE [LARGE SCALE GENOMIC DNA]</scope>
    <source>
        <strain evidence="6">cv. Jamaican Lion 4</strain>
        <tissue evidence="5">Leaf</tissue>
    </source>
</reference>
<feature type="region of interest" description="Disordered" evidence="4">
    <location>
        <begin position="1"/>
        <end position="30"/>
    </location>
</feature>
<evidence type="ECO:0000256" key="3">
    <source>
        <dbReference type="ARBA" id="ARBA00038401"/>
    </source>
</evidence>
<sequence>MAVPQNPTNFQDEDPPSHHPSPPPDHDQLFEVSTTVDPSYVISLIRKLLPTTQPQQETMQFDQQQQQQQQPNHHHESLSVGVGDQAWEDYGCILWDLAANKTHADFMVENLLLQVLSANLTVQQSSRAIEICLGIIGNLACHEDPMRLIVSTNGLVELIVNQIFLDDTQCLCEACRLLSLGVRSSESGTWAAAIQSENVLCRILWIAENSLNLQLVEKDLGVRALLKLIGLYQYCLVYGLLIGLTVELLLAIIESSQEVMEILLSPLIKMGLPSTLLSLLACEISQLSNEKVLESKMCLDGKLDLFAPVANSCVTAAVLIANILSDVPDLASEISNDLNFLQGLLDIFPFASDDLEARSALWSIMAGLLLQVRESEMSLPALYEYVSVLASKSDLIEDDLLGYQLDGLKSNARTTALRRIINILNLWTASKDEPEENGQMAAENQTANVDINDKAAIMAREAAMSDMWGQVQNHVWLLKPGMLQV</sequence>
<feature type="compositionally biased region" description="Low complexity" evidence="4">
    <location>
        <begin position="54"/>
        <end position="70"/>
    </location>
</feature>
<evidence type="ECO:0000313" key="6">
    <source>
        <dbReference type="Proteomes" id="UP000525078"/>
    </source>
</evidence>
<feature type="compositionally biased region" description="Polar residues" evidence="4">
    <location>
        <begin position="1"/>
        <end position="10"/>
    </location>
</feature>
<evidence type="ECO:0008006" key="7">
    <source>
        <dbReference type="Google" id="ProtNLM"/>
    </source>
</evidence>
<dbReference type="InterPro" id="IPR011989">
    <property type="entry name" value="ARM-like"/>
</dbReference>
<dbReference type="GO" id="GO:0005634">
    <property type="term" value="C:nucleus"/>
    <property type="evidence" value="ECO:0007669"/>
    <property type="project" value="UniProtKB-SubCell"/>
</dbReference>
<keyword evidence="2" id="KW-0539">Nucleus</keyword>
<dbReference type="PANTHER" id="PTHR23424">
    <property type="entry name" value="SERUM AMYLOID A"/>
    <property type="match status" value="1"/>
</dbReference>
<protein>
    <recommendedName>
        <fullName evidence="7">ARM repeat superfamily protein</fullName>
    </recommendedName>
</protein>
<name>A0A7J6H1B4_CANSA</name>
<dbReference type="Proteomes" id="UP000525078">
    <property type="component" value="Unassembled WGS sequence"/>
</dbReference>
<evidence type="ECO:0000256" key="4">
    <source>
        <dbReference type="SAM" id="MobiDB-lite"/>
    </source>
</evidence>
<dbReference type="SUPFAM" id="SSF48371">
    <property type="entry name" value="ARM repeat"/>
    <property type="match status" value="1"/>
</dbReference>
<gene>
    <name evidence="5" type="ORF">F8388_026706</name>
</gene>
<dbReference type="InterPro" id="IPR016024">
    <property type="entry name" value="ARM-type_fold"/>
</dbReference>
<evidence type="ECO:0000256" key="1">
    <source>
        <dbReference type="ARBA" id="ARBA00004123"/>
    </source>
</evidence>
<dbReference type="InterPro" id="IPR052464">
    <property type="entry name" value="Synovial_Prolif_Regulator"/>
</dbReference>
<dbReference type="Gene3D" id="1.25.10.10">
    <property type="entry name" value="Leucine-rich Repeat Variant"/>
    <property type="match status" value="1"/>
</dbReference>
<comment type="similarity">
    <text evidence="3">Belongs to the SAAL1 family.</text>
</comment>
<dbReference type="PANTHER" id="PTHR23424:SF23">
    <property type="entry name" value="PROTEIN SAAL1"/>
    <property type="match status" value="1"/>
</dbReference>
<proteinExistence type="inferred from homology"/>
<feature type="region of interest" description="Disordered" evidence="4">
    <location>
        <begin position="54"/>
        <end position="78"/>
    </location>
</feature>